<dbReference type="STRING" id="350688.Clos_0854"/>
<evidence type="ECO:0000313" key="4">
    <source>
        <dbReference type="Proteomes" id="UP000000269"/>
    </source>
</evidence>
<accession>A8MES4</accession>
<gene>
    <name evidence="3" type="ordered locus">Clos_0854</name>
</gene>
<dbReference type="InterPro" id="IPR042070">
    <property type="entry name" value="PucR_C-HTH_sf"/>
</dbReference>
<reference evidence="4" key="1">
    <citation type="submission" date="2007-10" db="EMBL/GenBank/DDBJ databases">
        <title>Complete genome of Alkaliphilus oremlandii OhILAs.</title>
        <authorList>
            <person name="Copeland A."/>
            <person name="Lucas S."/>
            <person name="Lapidus A."/>
            <person name="Barry K."/>
            <person name="Detter J.C."/>
            <person name="Glavina del Rio T."/>
            <person name="Hammon N."/>
            <person name="Israni S."/>
            <person name="Dalin E."/>
            <person name="Tice H."/>
            <person name="Pitluck S."/>
            <person name="Chain P."/>
            <person name="Malfatti S."/>
            <person name="Shin M."/>
            <person name="Vergez L."/>
            <person name="Schmutz J."/>
            <person name="Larimer F."/>
            <person name="Land M."/>
            <person name="Hauser L."/>
            <person name="Kyrpides N."/>
            <person name="Mikhailova N."/>
            <person name="Stolz J.F."/>
            <person name="Dawson A."/>
            <person name="Fisher E."/>
            <person name="Crable B."/>
            <person name="Perera E."/>
            <person name="Lisak J."/>
            <person name="Ranganathan M."/>
            <person name="Basu P."/>
            <person name="Richardson P."/>
        </authorList>
    </citation>
    <scope>NUCLEOTIDE SEQUENCE [LARGE SCALE GENOMIC DNA]</scope>
    <source>
        <strain evidence="4">OhILAs</strain>
    </source>
</reference>
<dbReference type="OrthoDB" id="143422at2"/>
<dbReference type="Pfam" id="PF13556">
    <property type="entry name" value="HTH_30"/>
    <property type="match status" value="1"/>
</dbReference>
<dbReference type="AlphaFoldDB" id="A8MES4"/>
<dbReference type="EMBL" id="CP000853">
    <property type="protein sequence ID" value="ABW18403.1"/>
    <property type="molecule type" value="Genomic_DNA"/>
</dbReference>
<evidence type="ECO:0000259" key="1">
    <source>
        <dbReference type="Pfam" id="PF07905"/>
    </source>
</evidence>
<dbReference type="PANTHER" id="PTHR33744:SF1">
    <property type="entry name" value="DNA-BINDING TRANSCRIPTIONAL ACTIVATOR ADER"/>
    <property type="match status" value="1"/>
</dbReference>
<evidence type="ECO:0000259" key="2">
    <source>
        <dbReference type="Pfam" id="PF13556"/>
    </source>
</evidence>
<dbReference type="Gene3D" id="1.10.10.2840">
    <property type="entry name" value="PucR C-terminal helix-turn-helix domain"/>
    <property type="match status" value="1"/>
</dbReference>
<organism evidence="3 4">
    <name type="scientific">Alkaliphilus oremlandii (strain OhILAs)</name>
    <name type="common">Clostridium oremlandii (strain OhILAs)</name>
    <dbReference type="NCBI Taxonomy" id="350688"/>
    <lineage>
        <taxon>Bacteria</taxon>
        <taxon>Bacillati</taxon>
        <taxon>Bacillota</taxon>
        <taxon>Clostridia</taxon>
        <taxon>Peptostreptococcales</taxon>
        <taxon>Natronincolaceae</taxon>
        <taxon>Alkaliphilus</taxon>
    </lineage>
</organism>
<protein>
    <submittedName>
        <fullName evidence="3">Transcriptional regulator, PucR family</fullName>
    </submittedName>
</protein>
<dbReference type="PANTHER" id="PTHR33744">
    <property type="entry name" value="CARBOHYDRATE DIACID REGULATOR"/>
    <property type="match status" value="1"/>
</dbReference>
<dbReference type="HOGENOM" id="CLU_017436_6_1_9"/>
<sequence length="390" mass="45230">MGLTVLELIKLDIFKNFKLVAGQRGLDKPVEKIGILDWEFTNKIEGRIVDSEFTKGEFVLTSLLFAKEQPELIIDALKYLEESHISGFAVKNIYYDDLPMEVIDYANRKSLPIFIFDTSVYFEDIITVAADKIKSISNFDLLESKVDLIIKMNINKAVTREVALEINSSFKESFFVISMKEKRLIDESRIIPLIEALKKNSIMNRSSTILKYKNSILMIYTFHKNQNETVGHDVPSLLRKMGVDISQYYIGVSTVHVDLSELGNGINESIFAQRTGELSQNSFNYFKDIGVYSILMPNADNGWIQDFYNRILSPIQSYDEKYHTELFHTALNYIENDGKIIDTAQRLFLHKNTIRYRIGKIKELLHMEDKELEFYEQLSMAIKLYKIYHI</sequence>
<dbReference type="InterPro" id="IPR012914">
    <property type="entry name" value="PucR_dom"/>
</dbReference>
<dbReference type="eggNOG" id="COG2508">
    <property type="taxonomic scope" value="Bacteria"/>
</dbReference>
<dbReference type="InterPro" id="IPR025736">
    <property type="entry name" value="PucR_C-HTH_dom"/>
</dbReference>
<dbReference type="InterPro" id="IPR051448">
    <property type="entry name" value="CdaR-like_regulators"/>
</dbReference>
<feature type="domain" description="PucR C-terminal helix-turn-helix" evidence="2">
    <location>
        <begin position="326"/>
        <end position="383"/>
    </location>
</feature>
<dbReference type="KEGG" id="aoe:Clos_0854"/>
<name>A8MES4_ALKOO</name>
<evidence type="ECO:0000313" key="3">
    <source>
        <dbReference type="EMBL" id="ABW18403.1"/>
    </source>
</evidence>
<dbReference type="RefSeq" id="WP_012158715.1">
    <property type="nucleotide sequence ID" value="NC_009922.1"/>
</dbReference>
<proteinExistence type="predicted"/>
<dbReference type="Proteomes" id="UP000000269">
    <property type="component" value="Chromosome"/>
</dbReference>
<keyword evidence="4" id="KW-1185">Reference proteome</keyword>
<dbReference type="Pfam" id="PF07905">
    <property type="entry name" value="PucR"/>
    <property type="match status" value="1"/>
</dbReference>
<feature type="domain" description="Purine catabolism PurC-like" evidence="1">
    <location>
        <begin position="7"/>
        <end position="133"/>
    </location>
</feature>